<evidence type="ECO:0008006" key="2">
    <source>
        <dbReference type="Google" id="ProtNLM"/>
    </source>
</evidence>
<dbReference type="Pfam" id="PF13483">
    <property type="entry name" value="Lactamase_B_3"/>
    <property type="match status" value="1"/>
</dbReference>
<evidence type="ECO:0000313" key="1">
    <source>
        <dbReference type="EMBL" id="GAI78402.1"/>
    </source>
</evidence>
<proteinExistence type="predicted"/>
<dbReference type="PANTHER" id="PTHR42967">
    <property type="entry name" value="METAL DEPENDENT HYDROLASE"/>
    <property type="match status" value="1"/>
</dbReference>
<accession>X1RCD5</accession>
<reference evidence="1" key="1">
    <citation type="journal article" date="2014" name="Front. Microbiol.">
        <title>High frequency of phylogenetically diverse reductive dehalogenase-homologous genes in deep subseafloor sedimentary metagenomes.</title>
        <authorList>
            <person name="Kawai M."/>
            <person name="Futagami T."/>
            <person name="Toyoda A."/>
            <person name="Takaki Y."/>
            <person name="Nishi S."/>
            <person name="Hori S."/>
            <person name="Arai W."/>
            <person name="Tsubouchi T."/>
            <person name="Morono Y."/>
            <person name="Uchiyama I."/>
            <person name="Ito T."/>
            <person name="Fujiyama A."/>
            <person name="Inagaki F."/>
            <person name="Takami H."/>
        </authorList>
    </citation>
    <scope>NUCLEOTIDE SEQUENCE</scope>
    <source>
        <strain evidence="1">Expedition CK06-06</strain>
    </source>
</reference>
<dbReference type="InterPro" id="IPR036866">
    <property type="entry name" value="RibonucZ/Hydroxyglut_hydro"/>
</dbReference>
<organism evidence="1">
    <name type="scientific">marine sediment metagenome</name>
    <dbReference type="NCBI Taxonomy" id="412755"/>
    <lineage>
        <taxon>unclassified sequences</taxon>
        <taxon>metagenomes</taxon>
        <taxon>ecological metagenomes</taxon>
    </lineage>
</organism>
<gene>
    <name evidence="1" type="ORF">S12H4_11740</name>
</gene>
<dbReference type="SUPFAM" id="SSF56281">
    <property type="entry name" value="Metallo-hydrolase/oxidoreductase"/>
    <property type="match status" value="1"/>
</dbReference>
<dbReference type="AlphaFoldDB" id="X1RCD5"/>
<comment type="caution">
    <text evidence="1">The sequence shown here is derived from an EMBL/GenBank/DDBJ whole genome shotgun (WGS) entry which is preliminary data.</text>
</comment>
<protein>
    <recommendedName>
        <fullName evidence="2">Metallo-beta-lactamase domain-containing protein</fullName>
    </recommendedName>
</protein>
<dbReference type="Gene3D" id="3.60.15.10">
    <property type="entry name" value="Ribonuclease Z/Hydroxyacylglutathione hydrolase-like"/>
    <property type="match status" value="1"/>
</dbReference>
<name>X1RCD5_9ZZZZ</name>
<dbReference type="EMBL" id="BARW01005358">
    <property type="protein sequence ID" value="GAI78402.1"/>
    <property type="molecule type" value="Genomic_DNA"/>
</dbReference>
<dbReference type="PANTHER" id="PTHR42967:SF1">
    <property type="entry name" value="MBL FOLD METALLO-HYDROLASE"/>
    <property type="match status" value="1"/>
</dbReference>
<sequence length="138" mass="15447">MEFRGISSYHDSVCGAQRGHNTIFVIKADGLNLCHLGDLGHTLNSDKLAEIGDVDILFIPVGGFYTINSSQANQIIKDINPKIAIPMHYKTKAIKFSIDPVEVFLSDKDNVQKMESNEFEIKDGTLPKNTQIYVLEYE</sequence>